<feature type="compositionally biased region" description="Polar residues" evidence="1">
    <location>
        <begin position="529"/>
        <end position="544"/>
    </location>
</feature>
<protein>
    <submittedName>
        <fullName evidence="3">Armadillo-type fold</fullName>
    </submittedName>
</protein>
<dbReference type="STRING" id="401625.A0A0P1BCQ1"/>
<evidence type="ECO:0000256" key="1">
    <source>
        <dbReference type="SAM" id="MobiDB-lite"/>
    </source>
</evidence>
<dbReference type="OrthoDB" id="10325307at2759"/>
<feature type="region of interest" description="Disordered" evidence="1">
    <location>
        <begin position="756"/>
        <end position="785"/>
    </location>
</feature>
<dbReference type="EMBL" id="CCYA01000233">
    <property type="protein sequence ID" value="CEH13864.1"/>
    <property type="molecule type" value="Genomic_DNA"/>
</dbReference>
<dbReference type="InterPro" id="IPR012583">
    <property type="entry name" value="RIX1_N"/>
</dbReference>
<accession>A0A0P1BCQ1</accession>
<feature type="region of interest" description="Disordered" evidence="1">
    <location>
        <begin position="831"/>
        <end position="850"/>
    </location>
</feature>
<feature type="compositionally biased region" description="Polar residues" evidence="1">
    <location>
        <begin position="894"/>
        <end position="906"/>
    </location>
</feature>
<dbReference type="InterPro" id="IPR016024">
    <property type="entry name" value="ARM-type_fold"/>
</dbReference>
<dbReference type="SUPFAM" id="SSF48371">
    <property type="entry name" value="ARM repeat"/>
    <property type="match status" value="1"/>
</dbReference>
<evidence type="ECO:0000313" key="3">
    <source>
        <dbReference type="EMBL" id="CEH13864.1"/>
    </source>
</evidence>
<feature type="region of interest" description="Disordered" evidence="1">
    <location>
        <begin position="529"/>
        <end position="574"/>
    </location>
</feature>
<keyword evidence="4" id="KW-1185">Reference proteome</keyword>
<proteinExistence type="predicted"/>
<name>A0A0P1BCQ1_9BASI</name>
<sequence length="949" mass="100059">MSSFQILTAGGGHVSTATTPLRQLRALLPSTTTNETLCALIDALQSTDLLSKCFEHEAAKWDPNSAPTPASASSSISLDSVLTRLATITSSALNAPAHASYGARLAILQLSCDPNSRASEWGTSTLNALLSYGEAASKEEIRPGRGSENAKLAGLSHHGVGELLQAAWVIFGEPAKAESRPEYRRTVVSPNLSRLATAITLLIEAAAKGHSFALSVLPHVVLNIRLHPSIYRPFSPRLHAALTKLVYEKAPSASSNGHPQAVQALISLHWTGHTTGGGTSQVEKAGSSAANLWSATIHPAISAARVSWQAISNTFAPSAAKLKGRNASARSSESGILPTLPKDPHEALPIALERLESMLGSADRSGILSLMLCASTATVVPLPLHELLDTIIIPILSLPSAPEAAPSTDASLQALQTVALPRAQRSALQCLAVLALTVPRAGLASAKNLWRLVDALSDLVSNKDTPSTSRCSASRALALLLCSKVSSDEGSIPGADLARMIDPADPLLLRVATAALSRVSQWLSYPHTGSSPASTLHGSGSNSKSARKRRKYESDDATGSVLVGSAAQDGPRSGKLRLLREDEQATSVACLDILCALSSPLDTDLTPEHRKLSHAAAQVNIALGLLSLSTGHTSTTTSMASDANAQIATGALRYLQHVLNDASSALLSLALAHVPSLATRALQYPHAEVRLAATELCKVLETVTNPRLPPRLARAADERPTEWDADAEVEDIRMVDADEAAQHRIALDAIRSVGLTDDPTRSSSWTPHAVKIEDASQPPGRAAHTQGEDLVDAHFPQQIPSSSAISRTLSQGAPHSSPPLSKAKEDILEPVKPHTRAPTPTMGSPSLVSNRRISISPERVASALGSSNVSATKSRKDVQLASSQTDADMLNAEMSRTASSHSQHSPQLLDRSEQTRSQQVLKGARDSDDDDEAMPTLDLRSSDEESEEE</sequence>
<dbReference type="Proteomes" id="UP000054845">
    <property type="component" value="Unassembled WGS sequence"/>
</dbReference>
<feature type="region of interest" description="Disordered" evidence="1">
    <location>
        <begin position="863"/>
        <end position="882"/>
    </location>
</feature>
<feature type="compositionally biased region" description="Polar residues" evidence="1">
    <location>
        <begin position="841"/>
        <end position="850"/>
    </location>
</feature>
<dbReference type="AlphaFoldDB" id="A0A0P1BCQ1"/>
<organism evidence="3 4">
    <name type="scientific">Ceraceosorus bombacis</name>
    <dbReference type="NCBI Taxonomy" id="401625"/>
    <lineage>
        <taxon>Eukaryota</taxon>
        <taxon>Fungi</taxon>
        <taxon>Dikarya</taxon>
        <taxon>Basidiomycota</taxon>
        <taxon>Ustilaginomycotina</taxon>
        <taxon>Exobasidiomycetes</taxon>
        <taxon>Ceraceosorales</taxon>
        <taxon>Ceraceosoraceae</taxon>
        <taxon>Ceraceosorus</taxon>
    </lineage>
</organism>
<evidence type="ECO:0000259" key="2">
    <source>
        <dbReference type="Pfam" id="PF08167"/>
    </source>
</evidence>
<reference evidence="3 4" key="1">
    <citation type="submission" date="2014-09" db="EMBL/GenBank/DDBJ databases">
        <authorList>
            <person name="Magalhaes I.L.F."/>
            <person name="Oliveira U."/>
            <person name="Santos F.R."/>
            <person name="Vidigal T.H.D.A."/>
            <person name="Brescovit A.D."/>
            <person name="Santos A.J."/>
        </authorList>
    </citation>
    <scope>NUCLEOTIDE SEQUENCE [LARGE SCALE GENOMIC DNA]</scope>
</reference>
<feature type="domain" description="Pre-rRNA-processing protein RIX1 N-terminal" evidence="2">
    <location>
        <begin position="178"/>
        <end position="251"/>
    </location>
</feature>
<feature type="region of interest" description="Disordered" evidence="1">
    <location>
        <begin position="889"/>
        <end position="949"/>
    </location>
</feature>
<dbReference type="Pfam" id="PF08167">
    <property type="entry name" value="RIX1"/>
    <property type="match status" value="1"/>
</dbReference>
<evidence type="ECO:0000313" key="4">
    <source>
        <dbReference type="Proteomes" id="UP000054845"/>
    </source>
</evidence>